<evidence type="ECO:0000313" key="3">
    <source>
        <dbReference type="Proteomes" id="UP001198901"/>
    </source>
</evidence>
<keyword evidence="1" id="KW-0472">Membrane</keyword>
<evidence type="ECO:0000256" key="1">
    <source>
        <dbReference type="SAM" id="Phobius"/>
    </source>
</evidence>
<dbReference type="RefSeq" id="WP_224531672.1">
    <property type="nucleotide sequence ID" value="NZ_JAIUJR010000012.1"/>
</dbReference>
<dbReference type="Proteomes" id="UP001198901">
    <property type="component" value="Unassembled WGS sequence"/>
</dbReference>
<dbReference type="EMBL" id="JAIUJR010000012">
    <property type="protein sequence ID" value="MCA0133811.1"/>
    <property type="molecule type" value="Genomic_DNA"/>
</dbReference>
<accession>A0ABS7XYD8</accession>
<dbReference type="InterPro" id="IPR045749">
    <property type="entry name" value="DUF6090"/>
</dbReference>
<keyword evidence="1" id="KW-1133">Transmembrane helix</keyword>
<keyword evidence="3" id="KW-1185">Reference proteome</keyword>
<feature type="transmembrane region" description="Helical" evidence="1">
    <location>
        <begin position="7"/>
        <end position="25"/>
    </location>
</feature>
<sequence>MGKYFKYAIGEILLVVIGILIALQINNWSETRKLNKKETIYLKSLKVDFEQSKLALARVIEKTDRVSKMADTLVSLIKINGNELSLTQIDTLTSKSSGFTVFMPSEGVISDIISSGKLDMISNNELREKIASWEANLKMIREFEAIGREISNDYINYKSKYFDLANRKFRESAFISAKRDEFLNDNLFSNYLARIFGNSSSLNELYVEKLEEIDRLIKIINNELK</sequence>
<evidence type="ECO:0000313" key="2">
    <source>
        <dbReference type="EMBL" id="MCA0133811.1"/>
    </source>
</evidence>
<proteinExistence type="predicted"/>
<reference evidence="3" key="1">
    <citation type="submission" date="2023-07" db="EMBL/GenBank/DDBJ databases">
        <authorList>
            <person name="Yue Y."/>
        </authorList>
    </citation>
    <scope>NUCLEOTIDE SEQUENCE [LARGE SCALE GENOMIC DNA]</scope>
    <source>
        <strain evidence="3">D23</strain>
    </source>
</reference>
<keyword evidence="1" id="KW-0812">Transmembrane</keyword>
<name>A0ABS7XYD8_9FLAO</name>
<protein>
    <submittedName>
        <fullName evidence="2">Uncharacterized protein</fullName>
    </submittedName>
</protein>
<organism evidence="2 3">
    <name type="scientific">Winogradskyella alexanderae</name>
    <dbReference type="NCBI Taxonomy" id="2877123"/>
    <lineage>
        <taxon>Bacteria</taxon>
        <taxon>Pseudomonadati</taxon>
        <taxon>Bacteroidota</taxon>
        <taxon>Flavobacteriia</taxon>
        <taxon>Flavobacteriales</taxon>
        <taxon>Flavobacteriaceae</taxon>
        <taxon>Winogradskyella</taxon>
    </lineage>
</organism>
<dbReference type="Pfam" id="PF19578">
    <property type="entry name" value="DUF6090"/>
    <property type="match status" value="1"/>
</dbReference>
<comment type="caution">
    <text evidence="2">The sequence shown here is derived from an EMBL/GenBank/DDBJ whole genome shotgun (WGS) entry which is preliminary data.</text>
</comment>
<gene>
    <name evidence="2" type="ORF">LBU54_14530</name>
</gene>